<comment type="caution">
    <text evidence="2">The sequence shown here is derived from an EMBL/GenBank/DDBJ whole genome shotgun (WGS) entry which is preliminary data.</text>
</comment>
<evidence type="ECO:0000313" key="4">
    <source>
        <dbReference type="Proteomes" id="UP001140949"/>
    </source>
</evidence>
<protein>
    <submittedName>
        <fullName evidence="2">Polyadenylate-binding protein-interacting protein 6-like</fullName>
    </submittedName>
</protein>
<dbReference type="Proteomes" id="UP001140949">
    <property type="component" value="Unassembled WGS sequence"/>
</dbReference>
<feature type="region of interest" description="Disordered" evidence="1">
    <location>
        <begin position="128"/>
        <end position="187"/>
    </location>
</feature>
<reference evidence="2" key="2">
    <citation type="submission" date="2023-04" db="EMBL/GenBank/DDBJ databases">
        <authorList>
            <person name="Bruccoleri R.E."/>
            <person name="Oakeley E.J."/>
            <person name="Faust A.-M."/>
            <person name="Dessus-Babus S."/>
            <person name="Altorfer M."/>
            <person name="Burckhardt D."/>
            <person name="Oertli M."/>
            <person name="Naumann U."/>
            <person name="Petersen F."/>
            <person name="Wong J."/>
        </authorList>
    </citation>
    <scope>NUCLEOTIDE SEQUENCE</scope>
    <source>
        <strain evidence="2">GSM-AAB239-AS_SAM_17_03QT</strain>
        <tissue evidence="2">Leaf</tissue>
    </source>
</reference>
<feature type="compositionally biased region" description="Basic and acidic residues" evidence="1">
    <location>
        <begin position="29"/>
        <end position="45"/>
    </location>
</feature>
<gene>
    <name evidence="2" type="ORF">M6B38_197450</name>
    <name evidence="3" type="ORF">M6B38_395505</name>
</gene>
<sequence>MQGRSGLNPHAAPYTPLPKNLPGMSLGGDDDKASKKTSEISHNSEDVEMAGSCQLPASASVQVSDELSSKMNQFSFVDEESNMMDDLDYLSTKFPNYSTGTLISSLDFNQGDLDNTVFMLEGFEDNSHFSQELPEPSEVHDNLDPALPESDSAPPSNSTCSSEVHDNLDPALPESGSAPPSNSTCSS</sequence>
<feature type="compositionally biased region" description="Polar residues" evidence="1">
    <location>
        <begin position="178"/>
        <end position="187"/>
    </location>
</feature>
<dbReference type="PANTHER" id="PTHR37252:SF3">
    <property type="entry name" value="POLYADENYLATE-BINDING PROTEIN-INTERACTING PROTEIN 6"/>
    <property type="match status" value="1"/>
</dbReference>
<organism evidence="2 4">
    <name type="scientific">Iris pallida</name>
    <name type="common">Sweet iris</name>
    <dbReference type="NCBI Taxonomy" id="29817"/>
    <lineage>
        <taxon>Eukaryota</taxon>
        <taxon>Viridiplantae</taxon>
        <taxon>Streptophyta</taxon>
        <taxon>Embryophyta</taxon>
        <taxon>Tracheophyta</taxon>
        <taxon>Spermatophyta</taxon>
        <taxon>Magnoliopsida</taxon>
        <taxon>Liliopsida</taxon>
        <taxon>Asparagales</taxon>
        <taxon>Iridaceae</taxon>
        <taxon>Iridoideae</taxon>
        <taxon>Irideae</taxon>
        <taxon>Iris</taxon>
    </lineage>
</organism>
<reference evidence="2" key="1">
    <citation type="journal article" date="2023" name="GigaByte">
        <title>Genome assembly of the bearded iris, Iris pallida Lam.</title>
        <authorList>
            <person name="Bruccoleri R.E."/>
            <person name="Oakeley E.J."/>
            <person name="Faust A.M.E."/>
            <person name="Altorfer M."/>
            <person name="Dessus-Babus S."/>
            <person name="Burckhardt D."/>
            <person name="Oertli M."/>
            <person name="Naumann U."/>
            <person name="Petersen F."/>
            <person name="Wong J."/>
        </authorList>
    </citation>
    <scope>NUCLEOTIDE SEQUENCE</scope>
    <source>
        <strain evidence="2">GSM-AAB239-AS_SAM_17_03QT</strain>
    </source>
</reference>
<dbReference type="InterPro" id="IPR038981">
    <property type="entry name" value="CID5/CID6"/>
</dbReference>
<dbReference type="PANTHER" id="PTHR37252">
    <property type="entry name" value="POLYADENYLATE-BINDING PROTEIN-INTERACTING PROTEIN 6"/>
    <property type="match status" value="1"/>
</dbReference>
<dbReference type="EMBL" id="JANAVB010025198">
    <property type="protein sequence ID" value="KAJ6820811.1"/>
    <property type="molecule type" value="Genomic_DNA"/>
</dbReference>
<dbReference type="EMBL" id="JANAVB010038019">
    <property type="protein sequence ID" value="KAJ6801413.1"/>
    <property type="molecule type" value="Genomic_DNA"/>
</dbReference>
<feature type="region of interest" description="Disordered" evidence="1">
    <location>
        <begin position="1"/>
        <end position="50"/>
    </location>
</feature>
<evidence type="ECO:0000256" key="1">
    <source>
        <dbReference type="SAM" id="MobiDB-lite"/>
    </source>
</evidence>
<accession>A0AAX6EBS0</accession>
<proteinExistence type="predicted"/>
<feature type="compositionally biased region" description="Polar residues" evidence="1">
    <location>
        <begin position="153"/>
        <end position="162"/>
    </location>
</feature>
<name>A0AAX6EBS0_IRIPA</name>
<keyword evidence="4" id="KW-1185">Reference proteome</keyword>
<evidence type="ECO:0000313" key="2">
    <source>
        <dbReference type="EMBL" id="KAJ6801413.1"/>
    </source>
</evidence>
<dbReference type="AlphaFoldDB" id="A0AAX6EBS0"/>
<evidence type="ECO:0000313" key="3">
    <source>
        <dbReference type="EMBL" id="KAJ6820811.1"/>
    </source>
</evidence>